<organism evidence="2 3">
    <name type="scientific">Aromia moschata</name>
    <dbReference type="NCBI Taxonomy" id="1265417"/>
    <lineage>
        <taxon>Eukaryota</taxon>
        <taxon>Metazoa</taxon>
        <taxon>Ecdysozoa</taxon>
        <taxon>Arthropoda</taxon>
        <taxon>Hexapoda</taxon>
        <taxon>Insecta</taxon>
        <taxon>Pterygota</taxon>
        <taxon>Neoptera</taxon>
        <taxon>Endopterygota</taxon>
        <taxon>Coleoptera</taxon>
        <taxon>Polyphaga</taxon>
        <taxon>Cucujiformia</taxon>
        <taxon>Chrysomeloidea</taxon>
        <taxon>Cerambycidae</taxon>
        <taxon>Cerambycinae</taxon>
        <taxon>Callichromatini</taxon>
        <taxon>Aromia</taxon>
    </lineage>
</organism>
<evidence type="ECO:0000256" key="1">
    <source>
        <dbReference type="SAM" id="SignalP"/>
    </source>
</evidence>
<comment type="caution">
    <text evidence="2">The sequence shown here is derived from an EMBL/GenBank/DDBJ whole genome shotgun (WGS) entry which is preliminary data.</text>
</comment>
<feature type="signal peptide" evidence="1">
    <location>
        <begin position="1"/>
        <end position="16"/>
    </location>
</feature>
<evidence type="ECO:0000313" key="2">
    <source>
        <dbReference type="EMBL" id="KAJ8943542.1"/>
    </source>
</evidence>
<keyword evidence="3" id="KW-1185">Reference proteome</keyword>
<proteinExistence type="predicted"/>
<reference evidence="2" key="1">
    <citation type="journal article" date="2023" name="Insect Mol. Biol.">
        <title>Genome sequencing provides insights into the evolution of gene families encoding plant cell wall-degrading enzymes in longhorned beetles.</title>
        <authorList>
            <person name="Shin N.R."/>
            <person name="Okamura Y."/>
            <person name="Kirsch R."/>
            <person name="Pauchet Y."/>
        </authorList>
    </citation>
    <scope>NUCLEOTIDE SEQUENCE</scope>
    <source>
        <strain evidence="2">AMC_N1</strain>
    </source>
</reference>
<protein>
    <submittedName>
        <fullName evidence="2">Uncharacterized protein</fullName>
    </submittedName>
</protein>
<sequence length="72" mass="8046">MKFFFAVFCTLGLVCASVLTQTNPVEDQVQNPSAWNGRAQRHIGNYHRDDHVDFGAHTGDNGAFGWYADFPV</sequence>
<evidence type="ECO:0000313" key="3">
    <source>
        <dbReference type="Proteomes" id="UP001162162"/>
    </source>
</evidence>
<feature type="chain" id="PRO_5043866200" evidence="1">
    <location>
        <begin position="17"/>
        <end position="72"/>
    </location>
</feature>
<name>A0AAV8XWS4_9CUCU</name>
<accession>A0AAV8XWS4</accession>
<dbReference type="AlphaFoldDB" id="A0AAV8XWS4"/>
<dbReference type="Proteomes" id="UP001162162">
    <property type="component" value="Unassembled WGS sequence"/>
</dbReference>
<dbReference type="EMBL" id="JAPWTK010000286">
    <property type="protein sequence ID" value="KAJ8943542.1"/>
    <property type="molecule type" value="Genomic_DNA"/>
</dbReference>
<keyword evidence="1" id="KW-0732">Signal</keyword>
<gene>
    <name evidence="2" type="ORF">NQ318_023053</name>
</gene>